<protein>
    <submittedName>
        <fullName evidence="3">Uncharacterized protein</fullName>
    </submittedName>
</protein>
<name>A0ABZ0A7P3_9ACTN</name>
<dbReference type="RefSeq" id="WP_313724511.1">
    <property type="nucleotide sequence ID" value="NZ_CP134876.1"/>
</dbReference>
<accession>A0ABZ0A7P3</accession>
<sequence>MRAVDRLSTVVAAVAFVLAGLGAPACTENHQPGAAVTAVQRSIDHGGHAVLPPDGRAAVDTPVPTPGRAAPPSGDPRAAAAPRAPGDAPSELRTEFSGGPCGDHRAGVTAGDGPDDVLPAAYQQVGGRPEWVAAAIARPQPALPLPPRGTLATRGPPASA</sequence>
<feature type="signal peptide" evidence="2">
    <location>
        <begin position="1"/>
        <end position="25"/>
    </location>
</feature>
<keyword evidence="2" id="KW-0732">Signal</keyword>
<feature type="chain" id="PRO_5045072988" evidence="2">
    <location>
        <begin position="26"/>
        <end position="160"/>
    </location>
</feature>
<feature type="compositionally biased region" description="Low complexity" evidence="1">
    <location>
        <begin position="66"/>
        <end position="89"/>
    </location>
</feature>
<evidence type="ECO:0000256" key="1">
    <source>
        <dbReference type="SAM" id="MobiDB-lite"/>
    </source>
</evidence>
<gene>
    <name evidence="3" type="ORF">RMN56_15960</name>
</gene>
<feature type="region of interest" description="Disordered" evidence="1">
    <location>
        <begin position="141"/>
        <end position="160"/>
    </location>
</feature>
<proteinExistence type="predicted"/>
<evidence type="ECO:0000313" key="3">
    <source>
        <dbReference type="EMBL" id="WNM42741.1"/>
    </source>
</evidence>
<evidence type="ECO:0000256" key="2">
    <source>
        <dbReference type="SAM" id="SignalP"/>
    </source>
</evidence>
<feature type="region of interest" description="Disordered" evidence="1">
    <location>
        <begin position="45"/>
        <end position="120"/>
    </location>
</feature>
<reference evidence="3 4" key="1">
    <citation type="submission" date="2023-09" db="EMBL/GenBank/DDBJ databases">
        <title>Micromonospora halotolerans DSM 45598 genome sequence.</title>
        <authorList>
            <person name="Mo P."/>
        </authorList>
    </citation>
    <scope>NUCLEOTIDE SEQUENCE [LARGE SCALE GENOMIC DNA]</scope>
    <source>
        <strain evidence="3 4">DSM 45598</strain>
    </source>
</reference>
<organism evidence="3 4">
    <name type="scientific">Micromonospora halotolerans</name>
    <dbReference type="NCBI Taxonomy" id="709879"/>
    <lineage>
        <taxon>Bacteria</taxon>
        <taxon>Bacillati</taxon>
        <taxon>Actinomycetota</taxon>
        <taxon>Actinomycetes</taxon>
        <taxon>Micromonosporales</taxon>
        <taxon>Micromonosporaceae</taxon>
        <taxon>Micromonospora</taxon>
    </lineage>
</organism>
<evidence type="ECO:0000313" key="4">
    <source>
        <dbReference type="Proteomes" id="UP001303001"/>
    </source>
</evidence>
<keyword evidence="4" id="KW-1185">Reference proteome</keyword>
<dbReference type="Proteomes" id="UP001303001">
    <property type="component" value="Chromosome"/>
</dbReference>
<dbReference type="EMBL" id="CP134876">
    <property type="protein sequence ID" value="WNM42741.1"/>
    <property type="molecule type" value="Genomic_DNA"/>
</dbReference>